<sequence length="586" mass="67471">MKKKTKNGQQKTKLKKKSKEEESSLSGDKATHGYERLMPLGYLVVAVLAIWLAQQRQSASIPKETKGATISQLGRLFRRHCRKPHEYCLDTVQVDDRALKVNQATNANTHIITISRSSQIWDIDALRSPLIQNLNLLSARHNDTSNQPLNNIAYLAAYLALRNKDDAYLQYLPTHTDFAEFHPVAMEEDYLKERLGGEQSHAYLLIMLIKRKIQSEYKAFCSASTEFQERVSQDTYTESRINVMSRSFHLSQTNVELTTHEQYAFQHLDTVNSYSMVPLLDALDHQNPGNNIAWGRMTPEGDIGIRTTERLKPGQVLYNKYSSTESQDYMFAIYGFLIGNEPVSQSIDAYHRTVEPMIESPAGWQKRQLLQYLAHDDGYSECIESSTRHPTEYAFKRLKLLVLEMIANNPKYWVVRLPSRRNHPPAFDSNPTDQDFGPILQTCRLLAMTHRDYQGDAHQILRNALSQGNLDIITLQQRNDDDDVMIDLEIRAWTWMLRLARHKRNQYDMGLTEMTERISSMEVMSRDWTVAQIQFGEIQSLEYIMDHAYGAIQRLRRNLKKGDDGDSSLMIREDACPFSTVLPLLA</sequence>
<reference evidence="3" key="1">
    <citation type="submission" date="2023-08" db="EMBL/GenBank/DDBJ databases">
        <authorList>
            <person name="Audoor S."/>
            <person name="Bilcke G."/>
        </authorList>
    </citation>
    <scope>NUCLEOTIDE SEQUENCE</scope>
</reference>
<proteinExistence type="predicted"/>
<dbReference type="InterPro" id="IPR046341">
    <property type="entry name" value="SET_dom_sf"/>
</dbReference>
<protein>
    <recommendedName>
        <fullName evidence="5">SET domain-containing protein</fullName>
    </recommendedName>
</protein>
<comment type="caution">
    <text evidence="3">The sequence shown here is derived from an EMBL/GenBank/DDBJ whole genome shotgun (WGS) entry which is preliminary data.</text>
</comment>
<dbReference type="Gene3D" id="3.90.1410.10">
    <property type="entry name" value="set domain protein methyltransferase, domain 1"/>
    <property type="match status" value="1"/>
</dbReference>
<feature type="compositionally biased region" description="Basic residues" evidence="1">
    <location>
        <begin position="1"/>
        <end position="17"/>
    </location>
</feature>
<dbReference type="PANTHER" id="PTHR13271">
    <property type="entry name" value="UNCHARACTERIZED PUTATIVE METHYLTRANSFERASE"/>
    <property type="match status" value="1"/>
</dbReference>
<keyword evidence="2" id="KW-0812">Transmembrane</keyword>
<evidence type="ECO:0000313" key="3">
    <source>
        <dbReference type="EMBL" id="CAJ1950150.1"/>
    </source>
</evidence>
<dbReference type="EMBL" id="CAKOGP040001759">
    <property type="protein sequence ID" value="CAJ1950150.1"/>
    <property type="molecule type" value="Genomic_DNA"/>
</dbReference>
<dbReference type="CDD" id="cd10527">
    <property type="entry name" value="SET_LSMT"/>
    <property type="match status" value="1"/>
</dbReference>
<dbReference type="InterPro" id="IPR050600">
    <property type="entry name" value="SETD3_SETD6_MTase"/>
</dbReference>
<dbReference type="SUPFAM" id="SSF82199">
    <property type="entry name" value="SET domain"/>
    <property type="match status" value="1"/>
</dbReference>
<evidence type="ECO:0000256" key="1">
    <source>
        <dbReference type="SAM" id="MobiDB-lite"/>
    </source>
</evidence>
<feature type="region of interest" description="Disordered" evidence="1">
    <location>
        <begin position="1"/>
        <end position="28"/>
    </location>
</feature>
<organism evidence="3 4">
    <name type="scientific">Cylindrotheca closterium</name>
    <dbReference type="NCBI Taxonomy" id="2856"/>
    <lineage>
        <taxon>Eukaryota</taxon>
        <taxon>Sar</taxon>
        <taxon>Stramenopiles</taxon>
        <taxon>Ochrophyta</taxon>
        <taxon>Bacillariophyta</taxon>
        <taxon>Bacillariophyceae</taxon>
        <taxon>Bacillariophycidae</taxon>
        <taxon>Bacillariales</taxon>
        <taxon>Bacillariaceae</taxon>
        <taxon>Cylindrotheca</taxon>
    </lineage>
</organism>
<accession>A0AAD2FRJ3</accession>
<keyword evidence="2" id="KW-0472">Membrane</keyword>
<dbReference type="GO" id="GO:0016279">
    <property type="term" value="F:protein-lysine N-methyltransferase activity"/>
    <property type="evidence" value="ECO:0007669"/>
    <property type="project" value="TreeGrafter"/>
</dbReference>
<evidence type="ECO:0000313" key="4">
    <source>
        <dbReference type="Proteomes" id="UP001295423"/>
    </source>
</evidence>
<keyword evidence="2" id="KW-1133">Transmembrane helix</keyword>
<dbReference type="Proteomes" id="UP001295423">
    <property type="component" value="Unassembled WGS sequence"/>
</dbReference>
<evidence type="ECO:0008006" key="5">
    <source>
        <dbReference type="Google" id="ProtNLM"/>
    </source>
</evidence>
<name>A0AAD2FRJ3_9STRA</name>
<feature type="transmembrane region" description="Helical" evidence="2">
    <location>
        <begin position="37"/>
        <end position="53"/>
    </location>
</feature>
<keyword evidence="4" id="KW-1185">Reference proteome</keyword>
<gene>
    <name evidence="3" type="ORF">CYCCA115_LOCUS12447</name>
</gene>
<dbReference type="AlphaFoldDB" id="A0AAD2FRJ3"/>
<evidence type="ECO:0000256" key="2">
    <source>
        <dbReference type="SAM" id="Phobius"/>
    </source>
</evidence>